<comment type="caution">
    <text evidence="1">The sequence shown here is derived from an EMBL/GenBank/DDBJ whole genome shotgun (WGS) entry which is preliminary data.</text>
</comment>
<dbReference type="AlphaFoldDB" id="A0AAD6B8X1"/>
<name>A0AAD6B8X1_9TELE</name>
<reference evidence="1" key="1">
    <citation type="submission" date="2022-11" db="EMBL/GenBank/DDBJ databases">
        <title>Chromosome-level genome of Pogonophryne albipinna.</title>
        <authorList>
            <person name="Jo E."/>
        </authorList>
    </citation>
    <scope>NUCLEOTIDE SEQUENCE</scope>
    <source>
        <strain evidence="1">SGF0006</strain>
        <tissue evidence="1">Muscle</tissue>
    </source>
</reference>
<evidence type="ECO:0000313" key="2">
    <source>
        <dbReference type="Proteomes" id="UP001219934"/>
    </source>
</evidence>
<protein>
    <submittedName>
        <fullName evidence="1">Uncharacterized protein</fullName>
    </submittedName>
</protein>
<proteinExistence type="predicted"/>
<organism evidence="1 2">
    <name type="scientific">Pogonophryne albipinna</name>
    <dbReference type="NCBI Taxonomy" id="1090488"/>
    <lineage>
        <taxon>Eukaryota</taxon>
        <taxon>Metazoa</taxon>
        <taxon>Chordata</taxon>
        <taxon>Craniata</taxon>
        <taxon>Vertebrata</taxon>
        <taxon>Euteleostomi</taxon>
        <taxon>Actinopterygii</taxon>
        <taxon>Neopterygii</taxon>
        <taxon>Teleostei</taxon>
        <taxon>Neoteleostei</taxon>
        <taxon>Acanthomorphata</taxon>
        <taxon>Eupercaria</taxon>
        <taxon>Perciformes</taxon>
        <taxon>Notothenioidei</taxon>
        <taxon>Pogonophryne</taxon>
    </lineage>
</organism>
<feature type="non-terminal residue" evidence="1">
    <location>
        <position position="56"/>
    </location>
</feature>
<dbReference type="EMBL" id="JAPTMU010000009">
    <property type="protein sequence ID" value="KAJ4938379.1"/>
    <property type="molecule type" value="Genomic_DNA"/>
</dbReference>
<dbReference type="Proteomes" id="UP001219934">
    <property type="component" value="Unassembled WGS sequence"/>
</dbReference>
<sequence>MNNISPIIYFHFRQYSEAKLGAASILVDEEKEENQNHAGKRCQAHCYGHLQKGGGE</sequence>
<gene>
    <name evidence="1" type="ORF">JOQ06_002999</name>
</gene>
<accession>A0AAD6B8X1</accession>
<evidence type="ECO:0000313" key="1">
    <source>
        <dbReference type="EMBL" id="KAJ4938379.1"/>
    </source>
</evidence>
<keyword evidence="2" id="KW-1185">Reference proteome</keyword>